<sequence length="592" mass="68636">MKFSYITEKKQLENIIPILKAEKYLYLDTEVAVKNFKNIDFFSDKVRLIQIGTEKDIFVIDIFKIGKENINILKPILEEKGLIGHNLKFDIKFLKTNFDIFPKIVFDTMIASQIISEGKDTKHSLLAVSKREADLDLDKSQQKSPWHLTDLLEEQIKYAANDIEALRQIFPSLKEKLNQMKTPHKATGETKEIFGVENPVAAVEFTFIPNLALIELKGMPIDKNLLDKMLKQLSSEYQSLYIDFFRKYGIDPFSPQKVANWLTNKLKLKLPKTEKGSISSQDKYLRKYENKPEVQKLIEIRTKKKLLDKVKELNEYITPDLEDENTGRIRSLYRQIGAPTGRMSSSKPNLQNIPPVLRKLFRPAKNYSMIVADYSQIELRIAAEYTKDQVMINAFKQGLDLHRFTASLITGKDYEDITKEERQMAKAINFGLIYGISPRSLMEYASSSYGVEISLKEAQIFHEKFFEHYKGFKKWHEETKEKLKNHREIEVVSLLGRRMKVMKFTDAVNYPIQATGSDMLKMAVNFFGKLKKDLDAYIVNLVHDEIIVEAKEDIKEEAKAILEESMKKAGEILLKNVPIKYEIEIVTNWSEK</sequence>
<dbReference type="Gene3D" id="3.30.70.370">
    <property type="match status" value="1"/>
</dbReference>
<dbReference type="InterPro" id="IPR036397">
    <property type="entry name" value="RNaseH_sf"/>
</dbReference>
<dbReference type="CDD" id="cd08639">
    <property type="entry name" value="DNA_pol_A_Aquificae_like"/>
    <property type="match status" value="1"/>
</dbReference>
<dbReference type="InterPro" id="IPR002298">
    <property type="entry name" value="DNA_polymerase_A"/>
</dbReference>
<dbReference type="Pfam" id="PF00476">
    <property type="entry name" value="DNA_pol_A"/>
    <property type="match status" value="1"/>
</dbReference>
<proteinExistence type="inferred from homology"/>
<dbReference type="OrthoDB" id="9806424at2"/>
<keyword evidence="13" id="KW-1185">Reference proteome</keyword>
<gene>
    <name evidence="12" type="ORF">CLV39_0554</name>
</gene>
<evidence type="ECO:0000256" key="9">
    <source>
        <dbReference type="ARBA" id="ARBA00049244"/>
    </source>
</evidence>
<evidence type="ECO:0000256" key="4">
    <source>
        <dbReference type="ARBA" id="ARBA00022679"/>
    </source>
</evidence>
<dbReference type="RefSeq" id="WP_121922680.1">
    <property type="nucleotide sequence ID" value="NZ_REFO01000010.1"/>
</dbReference>
<comment type="caution">
    <text evidence="12">The sequence shown here is derived from an EMBL/GenBank/DDBJ whole genome shotgun (WGS) entry which is preliminary data.</text>
</comment>
<accession>A0A3M0BSX4</accession>
<evidence type="ECO:0000313" key="13">
    <source>
        <dbReference type="Proteomes" id="UP000280842"/>
    </source>
</evidence>
<dbReference type="PRINTS" id="PR00868">
    <property type="entry name" value="DNAPOLI"/>
</dbReference>
<keyword evidence="5" id="KW-0548">Nucleotidyltransferase</keyword>
<keyword evidence="4" id="KW-0808">Transferase</keyword>
<evidence type="ECO:0000313" key="12">
    <source>
        <dbReference type="EMBL" id="RMA97918.1"/>
    </source>
</evidence>
<dbReference type="InterPro" id="IPR001098">
    <property type="entry name" value="DNA-dir_DNA_pol_A_palm_dom"/>
</dbReference>
<dbReference type="Gene3D" id="1.10.150.20">
    <property type="entry name" value="5' to 3' exonuclease, C-terminal subdomain"/>
    <property type="match status" value="1"/>
</dbReference>
<evidence type="ECO:0000256" key="3">
    <source>
        <dbReference type="ARBA" id="ARBA00020311"/>
    </source>
</evidence>
<name>A0A3M0BSX4_9AQUI</name>
<dbReference type="InterPro" id="IPR002562">
    <property type="entry name" value="3'-5'_exonuclease_dom"/>
</dbReference>
<dbReference type="InterPro" id="IPR019760">
    <property type="entry name" value="DNA-dir_DNA_pol_A_CS"/>
</dbReference>
<dbReference type="InterPro" id="IPR012337">
    <property type="entry name" value="RNaseH-like_sf"/>
</dbReference>
<evidence type="ECO:0000256" key="1">
    <source>
        <dbReference type="ARBA" id="ARBA00007705"/>
    </source>
</evidence>
<feature type="domain" description="DNA-directed DNA polymerase family A palm" evidence="11">
    <location>
        <begin position="357"/>
        <end position="554"/>
    </location>
</feature>
<dbReference type="Proteomes" id="UP000280842">
    <property type="component" value="Unassembled WGS sequence"/>
</dbReference>
<dbReference type="EC" id="2.7.7.7" evidence="2"/>
<dbReference type="EMBL" id="REFO01000010">
    <property type="protein sequence ID" value="RMA97918.1"/>
    <property type="molecule type" value="Genomic_DNA"/>
</dbReference>
<evidence type="ECO:0000256" key="8">
    <source>
        <dbReference type="ARBA" id="ARBA00023125"/>
    </source>
</evidence>
<dbReference type="NCBIfam" id="NF011540">
    <property type="entry name" value="PRK14975.1-4"/>
    <property type="match status" value="1"/>
</dbReference>
<organism evidence="12 13">
    <name type="scientific">Hydrogenothermus marinus</name>
    <dbReference type="NCBI Taxonomy" id="133270"/>
    <lineage>
        <taxon>Bacteria</taxon>
        <taxon>Pseudomonadati</taxon>
        <taxon>Aquificota</taxon>
        <taxon>Aquificia</taxon>
        <taxon>Aquificales</taxon>
        <taxon>Hydrogenothermaceae</taxon>
        <taxon>Hydrogenothermus</taxon>
    </lineage>
</organism>
<dbReference type="GO" id="GO:0006261">
    <property type="term" value="P:DNA-templated DNA replication"/>
    <property type="evidence" value="ECO:0007669"/>
    <property type="project" value="InterPro"/>
</dbReference>
<comment type="similarity">
    <text evidence="1">Belongs to the DNA polymerase type-A family.</text>
</comment>
<dbReference type="PANTHER" id="PTHR10133:SF27">
    <property type="entry name" value="DNA POLYMERASE NU"/>
    <property type="match status" value="1"/>
</dbReference>
<comment type="catalytic activity">
    <reaction evidence="9">
        <text>DNA(n) + a 2'-deoxyribonucleoside 5'-triphosphate = DNA(n+1) + diphosphate</text>
        <dbReference type="Rhea" id="RHEA:22508"/>
        <dbReference type="Rhea" id="RHEA-COMP:17339"/>
        <dbReference type="Rhea" id="RHEA-COMP:17340"/>
        <dbReference type="ChEBI" id="CHEBI:33019"/>
        <dbReference type="ChEBI" id="CHEBI:61560"/>
        <dbReference type="ChEBI" id="CHEBI:173112"/>
        <dbReference type="EC" id="2.7.7.7"/>
    </reaction>
</comment>
<feature type="domain" description="3'-5' exonuclease" evidence="10">
    <location>
        <begin position="3"/>
        <end position="178"/>
    </location>
</feature>
<protein>
    <recommendedName>
        <fullName evidence="3">DNA polymerase I</fullName>
        <ecNumber evidence="2">2.7.7.7</ecNumber>
    </recommendedName>
</protein>
<dbReference type="Pfam" id="PF01612">
    <property type="entry name" value="DNA_pol_A_exo1"/>
    <property type="match status" value="1"/>
</dbReference>
<keyword evidence="8" id="KW-0238">DNA-binding</keyword>
<dbReference type="SMART" id="SM00482">
    <property type="entry name" value="POLAc"/>
    <property type="match status" value="1"/>
</dbReference>
<dbReference type="PROSITE" id="PS00447">
    <property type="entry name" value="DNA_POLYMERASE_A"/>
    <property type="match status" value="1"/>
</dbReference>
<dbReference type="GO" id="GO:0006302">
    <property type="term" value="P:double-strand break repair"/>
    <property type="evidence" value="ECO:0007669"/>
    <property type="project" value="TreeGrafter"/>
</dbReference>
<dbReference type="SUPFAM" id="SSF56672">
    <property type="entry name" value="DNA/RNA polymerases"/>
    <property type="match status" value="1"/>
</dbReference>
<reference evidence="12 13" key="1">
    <citation type="submission" date="2018-10" db="EMBL/GenBank/DDBJ databases">
        <title>Genomic Encyclopedia of Archaeal and Bacterial Type Strains, Phase II (KMG-II): from individual species to whole genera.</title>
        <authorList>
            <person name="Goeker M."/>
        </authorList>
    </citation>
    <scope>NUCLEOTIDE SEQUENCE [LARGE SCALE GENOMIC DNA]</scope>
    <source>
        <strain evidence="12 13">VM1</strain>
    </source>
</reference>
<dbReference type="GO" id="GO:0003677">
    <property type="term" value="F:DNA binding"/>
    <property type="evidence" value="ECO:0007669"/>
    <property type="project" value="UniProtKB-KW"/>
</dbReference>
<dbReference type="SUPFAM" id="SSF53098">
    <property type="entry name" value="Ribonuclease H-like"/>
    <property type="match status" value="1"/>
</dbReference>
<evidence type="ECO:0000256" key="5">
    <source>
        <dbReference type="ARBA" id="ARBA00022695"/>
    </source>
</evidence>
<evidence type="ECO:0000256" key="6">
    <source>
        <dbReference type="ARBA" id="ARBA00022705"/>
    </source>
</evidence>
<keyword evidence="6" id="KW-0235">DNA replication</keyword>
<dbReference type="GO" id="GO:0008408">
    <property type="term" value="F:3'-5' exonuclease activity"/>
    <property type="evidence" value="ECO:0007669"/>
    <property type="project" value="InterPro"/>
</dbReference>
<dbReference type="GO" id="GO:0003887">
    <property type="term" value="F:DNA-directed DNA polymerase activity"/>
    <property type="evidence" value="ECO:0007669"/>
    <property type="project" value="UniProtKB-KW"/>
</dbReference>
<keyword evidence="7" id="KW-0239">DNA-directed DNA polymerase</keyword>
<evidence type="ECO:0000259" key="11">
    <source>
        <dbReference type="SMART" id="SM00482"/>
    </source>
</evidence>
<evidence type="ECO:0000256" key="2">
    <source>
        <dbReference type="ARBA" id="ARBA00012417"/>
    </source>
</evidence>
<dbReference type="InterPro" id="IPR043502">
    <property type="entry name" value="DNA/RNA_pol_sf"/>
</dbReference>
<dbReference type="SMART" id="SM00474">
    <property type="entry name" value="35EXOc"/>
    <property type="match status" value="1"/>
</dbReference>
<dbReference type="Gene3D" id="3.30.420.10">
    <property type="entry name" value="Ribonuclease H-like superfamily/Ribonuclease H"/>
    <property type="match status" value="1"/>
</dbReference>
<evidence type="ECO:0000256" key="7">
    <source>
        <dbReference type="ARBA" id="ARBA00022932"/>
    </source>
</evidence>
<evidence type="ECO:0000259" key="10">
    <source>
        <dbReference type="SMART" id="SM00474"/>
    </source>
</evidence>
<dbReference type="PANTHER" id="PTHR10133">
    <property type="entry name" value="DNA POLYMERASE I"/>
    <property type="match status" value="1"/>
</dbReference>
<dbReference type="AlphaFoldDB" id="A0A3M0BSX4"/>
<dbReference type="Gene3D" id="1.20.1060.10">
    <property type="entry name" value="Taq DNA Polymerase, Chain T, domain 4"/>
    <property type="match status" value="1"/>
</dbReference>